<comment type="caution">
    <text evidence="8">The sequence shown here is derived from an EMBL/GenBank/DDBJ whole genome shotgun (WGS) entry which is preliminary data.</text>
</comment>
<keyword evidence="4" id="KW-0812">Transmembrane</keyword>
<dbReference type="PANTHER" id="PTHR33452">
    <property type="entry name" value="OXIDOREDUCTASE CATD-RELATED"/>
    <property type="match status" value="1"/>
</dbReference>
<evidence type="ECO:0000313" key="9">
    <source>
        <dbReference type="Proteomes" id="UP000521922"/>
    </source>
</evidence>
<evidence type="ECO:0000256" key="2">
    <source>
        <dbReference type="ARBA" id="ARBA00006679"/>
    </source>
</evidence>
<evidence type="ECO:0000256" key="4">
    <source>
        <dbReference type="ARBA" id="ARBA00022692"/>
    </source>
</evidence>
<sequence length="187" mass="18032">MANNDLGLLALRLGIGGTLMAHGAQKLFGAFGGGGLEGTAGAMHAMGFRPGKRNAVLAGASEAGGGALLALGLATPVGGALAAAAMTAASFVHKPNGFFATDGGLELPAVLGLSSAALAVGGPGRISLDEATGHVLNKRWTTVLALAAAGFGAYTTIKAREQTVAADASAQEAADAPADGPDTPVAS</sequence>
<keyword evidence="5" id="KW-1133">Transmembrane helix</keyword>
<dbReference type="AlphaFoldDB" id="A0A7Y9ASH7"/>
<protein>
    <submittedName>
        <fullName evidence="8">Putative oxidoreductase</fullName>
    </submittedName>
</protein>
<evidence type="ECO:0000256" key="7">
    <source>
        <dbReference type="SAM" id="MobiDB-lite"/>
    </source>
</evidence>
<accession>A0A7Y9ASH7</accession>
<feature type="region of interest" description="Disordered" evidence="7">
    <location>
        <begin position="165"/>
        <end position="187"/>
    </location>
</feature>
<proteinExistence type="inferred from homology"/>
<dbReference type="Proteomes" id="UP000521922">
    <property type="component" value="Unassembled WGS sequence"/>
</dbReference>
<dbReference type="RefSeq" id="WP_179748981.1">
    <property type="nucleotide sequence ID" value="NZ_BAAAGN010000038.1"/>
</dbReference>
<evidence type="ECO:0000256" key="1">
    <source>
        <dbReference type="ARBA" id="ARBA00004651"/>
    </source>
</evidence>
<keyword evidence="6" id="KW-0472">Membrane</keyword>
<gene>
    <name evidence="8" type="ORF">BJ968_000532</name>
</gene>
<dbReference type="InterPro" id="IPR032808">
    <property type="entry name" value="DoxX"/>
</dbReference>
<keyword evidence="3" id="KW-1003">Cell membrane</keyword>
<evidence type="ECO:0000256" key="6">
    <source>
        <dbReference type="ARBA" id="ARBA00023136"/>
    </source>
</evidence>
<dbReference type="Pfam" id="PF07681">
    <property type="entry name" value="DoxX"/>
    <property type="match status" value="1"/>
</dbReference>
<dbReference type="InterPro" id="IPR051907">
    <property type="entry name" value="DoxX-like_oxidoreductase"/>
</dbReference>
<reference evidence="8 9" key="1">
    <citation type="submission" date="2020-07" db="EMBL/GenBank/DDBJ databases">
        <title>Sequencing the genomes of 1000 actinobacteria strains.</title>
        <authorList>
            <person name="Klenk H.-P."/>
        </authorList>
    </citation>
    <scope>NUCLEOTIDE SEQUENCE [LARGE SCALE GENOMIC DNA]</scope>
    <source>
        <strain evidence="8 9">DSM 7487</strain>
    </source>
</reference>
<comment type="similarity">
    <text evidence="2">Belongs to the DoxX family.</text>
</comment>
<dbReference type="PANTHER" id="PTHR33452:SF1">
    <property type="entry name" value="INNER MEMBRANE PROTEIN YPHA-RELATED"/>
    <property type="match status" value="1"/>
</dbReference>
<organism evidence="8 9">
    <name type="scientific">Kineococcus aurantiacus</name>
    <dbReference type="NCBI Taxonomy" id="37633"/>
    <lineage>
        <taxon>Bacteria</taxon>
        <taxon>Bacillati</taxon>
        <taxon>Actinomycetota</taxon>
        <taxon>Actinomycetes</taxon>
        <taxon>Kineosporiales</taxon>
        <taxon>Kineosporiaceae</taxon>
        <taxon>Kineococcus</taxon>
    </lineage>
</organism>
<keyword evidence="9" id="KW-1185">Reference proteome</keyword>
<comment type="subcellular location">
    <subcellularLocation>
        <location evidence="1">Cell membrane</location>
        <topology evidence="1">Multi-pass membrane protein</topology>
    </subcellularLocation>
</comment>
<evidence type="ECO:0000256" key="5">
    <source>
        <dbReference type="ARBA" id="ARBA00022989"/>
    </source>
</evidence>
<dbReference type="GO" id="GO:0005886">
    <property type="term" value="C:plasma membrane"/>
    <property type="evidence" value="ECO:0007669"/>
    <property type="project" value="UniProtKB-SubCell"/>
</dbReference>
<evidence type="ECO:0000256" key="3">
    <source>
        <dbReference type="ARBA" id="ARBA00022475"/>
    </source>
</evidence>
<dbReference type="EMBL" id="JACCBB010000001">
    <property type="protein sequence ID" value="NYD20992.1"/>
    <property type="molecule type" value="Genomic_DNA"/>
</dbReference>
<name>A0A7Y9ASH7_9ACTN</name>
<evidence type="ECO:0000313" key="8">
    <source>
        <dbReference type="EMBL" id="NYD20992.1"/>
    </source>
</evidence>